<dbReference type="Proteomes" id="UP000248745">
    <property type="component" value="Unassembled WGS sequence"/>
</dbReference>
<protein>
    <recommendedName>
        <fullName evidence="4">Type IX secretion system membrane protein PorP/SprF</fullName>
    </recommendedName>
</protein>
<gene>
    <name evidence="2" type="ORF">DN068_14455</name>
</gene>
<dbReference type="InterPro" id="IPR019861">
    <property type="entry name" value="PorP/SprF_Bacteroidetes"/>
</dbReference>
<dbReference type="NCBIfam" id="TIGR03519">
    <property type="entry name" value="T9SS_PorP_fam"/>
    <property type="match status" value="1"/>
</dbReference>
<evidence type="ECO:0000313" key="3">
    <source>
        <dbReference type="Proteomes" id="UP000248745"/>
    </source>
</evidence>
<name>A0A2W2BWA6_9BACT</name>
<evidence type="ECO:0000256" key="1">
    <source>
        <dbReference type="SAM" id="SignalP"/>
    </source>
</evidence>
<sequence>MKKSIQNIITSARLQSTFRFAKQRILPAVLCLMLGQNAMAQGIHFSQYYNAPMLTNPANTGLMPDNDFRVGVNYRNQWSSVPVPYKTFSAYADFQALHTDQLSNWLGFGVAFFNDKAGDGNLSLNRVVGNVAYHLQMGNSSMLSMGLSGSYAQRSVDFTKLTFDMQWDGFAFNGSLPNGEQAGVAKTNYMEVGAGLNYAYFPNDNVYIKIGAGVDQINQPKESFYGQNNQLGMRPTANVDATFKMGNSFMLNPSMYFSTQSKAYEFVYGTLADVYIGGEGKDASQLIFGLFNRWNEAVIGTFGYEWGGMRAMVSYDFTISKLAPYNQSNGALEFGIVYKGHYTSGGSARKLYNCPRFF</sequence>
<dbReference type="RefSeq" id="WP_110999646.1">
    <property type="nucleotide sequence ID" value="NZ_QKTW01000019.1"/>
</dbReference>
<feature type="chain" id="PRO_5016016118" description="Type IX secretion system membrane protein PorP/SprF" evidence="1">
    <location>
        <begin position="41"/>
        <end position="358"/>
    </location>
</feature>
<keyword evidence="1" id="KW-0732">Signal</keyword>
<keyword evidence="3" id="KW-1185">Reference proteome</keyword>
<dbReference type="Pfam" id="PF11751">
    <property type="entry name" value="PorP_SprF"/>
    <property type="match status" value="1"/>
</dbReference>
<proteinExistence type="predicted"/>
<evidence type="ECO:0008006" key="4">
    <source>
        <dbReference type="Google" id="ProtNLM"/>
    </source>
</evidence>
<evidence type="ECO:0000313" key="2">
    <source>
        <dbReference type="EMBL" id="PZF72133.1"/>
    </source>
</evidence>
<organism evidence="2 3">
    <name type="scientific">Taibaiella soli</name>
    <dbReference type="NCBI Taxonomy" id="1649169"/>
    <lineage>
        <taxon>Bacteria</taxon>
        <taxon>Pseudomonadati</taxon>
        <taxon>Bacteroidota</taxon>
        <taxon>Chitinophagia</taxon>
        <taxon>Chitinophagales</taxon>
        <taxon>Chitinophagaceae</taxon>
        <taxon>Taibaiella</taxon>
    </lineage>
</organism>
<comment type="caution">
    <text evidence="2">The sequence shown here is derived from an EMBL/GenBank/DDBJ whole genome shotgun (WGS) entry which is preliminary data.</text>
</comment>
<accession>A0A2W2BWA6</accession>
<dbReference type="EMBL" id="QKTW01000019">
    <property type="protein sequence ID" value="PZF72133.1"/>
    <property type="molecule type" value="Genomic_DNA"/>
</dbReference>
<dbReference type="OrthoDB" id="1186563at2"/>
<feature type="signal peptide" evidence="1">
    <location>
        <begin position="1"/>
        <end position="40"/>
    </location>
</feature>
<dbReference type="AlphaFoldDB" id="A0A2W2BWA6"/>
<reference evidence="2 3" key="1">
    <citation type="submission" date="2018-06" db="EMBL/GenBank/DDBJ databases">
        <title>Mucibacter soli gen. nov., sp. nov., a new member of the family Chitinophagaceae producing mucin.</title>
        <authorList>
            <person name="Kim M.-K."/>
            <person name="Park S."/>
            <person name="Kim T.-S."/>
            <person name="Joung Y."/>
            <person name="Han J.-H."/>
            <person name="Kim S.B."/>
        </authorList>
    </citation>
    <scope>NUCLEOTIDE SEQUENCE [LARGE SCALE GENOMIC DNA]</scope>
    <source>
        <strain evidence="2 3">R1-15</strain>
    </source>
</reference>